<dbReference type="SUPFAM" id="SSF64076">
    <property type="entry name" value="MTH938-like"/>
    <property type="match status" value="1"/>
</dbReference>
<comment type="caution">
    <text evidence="1">The sequence shown here is derived from an EMBL/GenBank/DDBJ whole genome shotgun (WGS) entry which is preliminary data.</text>
</comment>
<dbReference type="Pfam" id="PF04430">
    <property type="entry name" value="DUF498"/>
    <property type="match status" value="1"/>
</dbReference>
<dbReference type="GO" id="GO:0005737">
    <property type="term" value="C:cytoplasm"/>
    <property type="evidence" value="ECO:0007669"/>
    <property type="project" value="TreeGrafter"/>
</dbReference>
<dbReference type="AlphaFoldDB" id="A0A0S7YHG9"/>
<sequence>MIDDYRFGEITIAGKTYRTDVIVYPDHIDAHWWREQGHNLAINDIKNVIDAKPDVVVIGTGELGLMQVEKETVDHLKKLGIKIIVLPTKKAYIEFNRLVTTQKVVACLHLTC</sequence>
<name>A0A0S7YHG9_UNCT6</name>
<evidence type="ECO:0008006" key="3">
    <source>
        <dbReference type="Google" id="ProtNLM"/>
    </source>
</evidence>
<reference evidence="1 2" key="1">
    <citation type="journal article" date="2015" name="Microbiome">
        <title>Genomic resolution of linkages in carbon, nitrogen, and sulfur cycling among widespread estuary sediment bacteria.</title>
        <authorList>
            <person name="Baker B.J."/>
            <person name="Lazar C.S."/>
            <person name="Teske A.P."/>
            <person name="Dick G.J."/>
        </authorList>
    </citation>
    <scope>NUCLEOTIDE SEQUENCE [LARGE SCALE GENOMIC DNA]</scope>
    <source>
        <strain evidence="1">DG_78</strain>
    </source>
</reference>
<evidence type="ECO:0000313" key="2">
    <source>
        <dbReference type="Proteomes" id="UP000051012"/>
    </source>
</evidence>
<dbReference type="PANTHER" id="PTHR15811:SF5">
    <property type="entry name" value="MTH938 DOMAIN-CONTAINING PROTEIN"/>
    <property type="match status" value="1"/>
</dbReference>
<dbReference type="Gene3D" id="3.40.1230.10">
    <property type="entry name" value="MTH938-like"/>
    <property type="match status" value="1"/>
</dbReference>
<gene>
    <name evidence="1" type="ORF">AMJ52_01445</name>
</gene>
<dbReference type="InterPro" id="IPR036748">
    <property type="entry name" value="MTH938-like_sf"/>
</dbReference>
<dbReference type="Proteomes" id="UP000051012">
    <property type="component" value="Unassembled WGS sequence"/>
</dbReference>
<organism evidence="1 2">
    <name type="scientific">candidate division TA06 bacterium DG_78</name>
    <dbReference type="NCBI Taxonomy" id="1703772"/>
    <lineage>
        <taxon>Bacteria</taxon>
        <taxon>Bacteria division TA06</taxon>
    </lineage>
</organism>
<dbReference type="EMBL" id="LJNI01000011">
    <property type="protein sequence ID" value="KPJ74210.1"/>
    <property type="molecule type" value="Genomic_DNA"/>
</dbReference>
<dbReference type="PANTHER" id="PTHR15811">
    <property type="entry name" value="MTH938 DOMAIN-CONTAINING PROTEIN"/>
    <property type="match status" value="1"/>
</dbReference>
<proteinExistence type="predicted"/>
<accession>A0A0S7YHG9</accession>
<dbReference type="InterPro" id="IPR007523">
    <property type="entry name" value="NDUFAF3/AAMDC"/>
</dbReference>
<evidence type="ECO:0000313" key="1">
    <source>
        <dbReference type="EMBL" id="KPJ74210.1"/>
    </source>
</evidence>
<protein>
    <recommendedName>
        <fullName evidence="3">Mth938-like domain-containing protein</fullName>
    </recommendedName>
</protein>